<keyword evidence="1" id="KW-0732">Signal</keyword>
<proteinExistence type="predicted"/>
<dbReference type="AlphaFoldDB" id="A0A4Y5Z9X4"/>
<dbReference type="OrthoDB" id="1495671at2"/>
<evidence type="ECO:0000313" key="3">
    <source>
        <dbReference type="Proteomes" id="UP000316093"/>
    </source>
</evidence>
<dbReference type="EMBL" id="CP041046">
    <property type="protein sequence ID" value="QDE41359.1"/>
    <property type="molecule type" value="Genomic_DNA"/>
</dbReference>
<evidence type="ECO:0000256" key="1">
    <source>
        <dbReference type="SAM" id="SignalP"/>
    </source>
</evidence>
<evidence type="ECO:0000313" key="2">
    <source>
        <dbReference type="EMBL" id="QDE41359.1"/>
    </source>
</evidence>
<gene>
    <name evidence="2" type="ORF">FIV34_20240</name>
</gene>
<sequence>MKPVLPLVALALASPAAVAGPMQADRYFALRTVGAAADIPDFVVRISETARARAFSRALKDGRPMRLASRIVQRPAAWNAAWPFYTERHALIPLDRLVSRCPSHTPATQAARVQGHARLQGSAWCPAVVVVREIRP</sequence>
<organism evidence="2 3">
    <name type="scientific">Luteibacter pinisoli</name>
    <dbReference type="NCBI Taxonomy" id="2589080"/>
    <lineage>
        <taxon>Bacteria</taxon>
        <taxon>Pseudomonadati</taxon>
        <taxon>Pseudomonadota</taxon>
        <taxon>Gammaproteobacteria</taxon>
        <taxon>Lysobacterales</taxon>
        <taxon>Rhodanobacteraceae</taxon>
        <taxon>Luteibacter</taxon>
    </lineage>
</organism>
<name>A0A4Y5Z9X4_9GAMM</name>
<feature type="signal peptide" evidence="1">
    <location>
        <begin position="1"/>
        <end position="19"/>
    </location>
</feature>
<feature type="chain" id="PRO_5021263466" evidence="1">
    <location>
        <begin position="20"/>
        <end position="136"/>
    </location>
</feature>
<keyword evidence="3" id="KW-1185">Reference proteome</keyword>
<protein>
    <submittedName>
        <fullName evidence="2">Uncharacterized protein</fullName>
    </submittedName>
</protein>
<accession>A0A4Y5Z9X4</accession>
<dbReference type="RefSeq" id="WP_139985289.1">
    <property type="nucleotide sequence ID" value="NZ_CP041046.1"/>
</dbReference>
<dbReference type="KEGG" id="lpy:FIV34_20240"/>
<reference evidence="2 3" key="1">
    <citation type="submission" date="2019-06" db="EMBL/GenBank/DDBJ databases">
        <title>A complete genome sequence for Luteibacter pinisoli MAH-14.</title>
        <authorList>
            <person name="Baltrus D.A."/>
        </authorList>
    </citation>
    <scope>NUCLEOTIDE SEQUENCE [LARGE SCALE GENOMIC DNA]</scope>
    <source>
        <strain evidence="2 3">MAH-14</strain>
    </source>
</reference>
<dbReference type="Proteomes" id="UP000316093">
    <property type="component" value="Chromosome"/>
</dbReference>